<protein>
    <submittedName>
        <fullName evidence="2">Transporter gate domain protein</fullName>
    </submittedName>
</protein>
<feature type="transmembrane region" description="Helical" evidence="1">
    <location>
        <begin position="55"/>
        <end position="73"/>
    </location>
</feature>
<proteinExistence type="predicted"/>
<name>A0A0K8QNI1_9GAMM</name>
<keyword evidence="1" id="KW-0472">Membrane</keyword>
<sequence length="131" mass="14836">MLEAVEAQHRQHGVVVHLHRLAHLGMRDVRQWLGGWRRRDVVRRVGAGLPRPGRSGLLCVPFVLLLLLVLRVLRVPPMRRVRIGFLRARRTGERHGERGDGEAGPPRDADALQAMRAHATTTSRNMPASMW</sequence>
<gene>
    <name evidence="2" type="ORF">MBSD_n1279</name>
</gene>
<dbReference type="Proteomes" id="UP000253740">
    <property type="component" value="Unassembled WGS sequence"/>
</dbReference>
<evidence type="ECO:0000313" key="3">
    <source>
        <dbReference type="Proteomes" id="UP000253740"/>
    </source>
</evidence>
<evidence type="ECO:0000313" key="2">
    <source>
        <dbReference type="EMBL" id="GAP65977.1"/>
    </source>
</evidence>
<accession>A0A0K8QNI1</accession>
<keyword evidence="1" id="KW-0812">Transmembrane</keyword>
<evidence type="ECO:0000256" key="1">
    <source>
        <dbReference type="SAM" id="Phobius"/>
    </source>
</evidence>
<keyword evidence="3" id="KW-1185">Reference proteome</keyword>
<reference evidence="2" key="1">
    <citation type="submission" date="2015-08" db="EMBL/GenBank/DDBJ databases">
        <title>Complete DNA Sequence of Pseudomonas syringae pv. actinidiae, the Causal Agent of Kiwifruit Canker Disease.</title>
        <authorList>
            <person name="Rikkerink E.H.A."/>
            <person name="Fineran P.C."/>
        </authorList>
    </citation>
    <scope>NUCLEOTIDE SEQUENCE</scope>
    <source>
        <strain evidence="2">SkMP5</strain>
    </source>
</reference>
<dbReference type="AlphaFoldDB" id="A0A0K8QNI1"/>
<dbReference type="EMBL" id="DF970179">
    <property type="protein sequence ID" value="GAP65977.1"/>
    <property type="molecule type" value="Genomic_DNA"/>
</dbReference>
<organism evidence="2">
    <name type="scientific">Mizugakiibacter sediminis</name>
    <dbReference type="NCBI Taxonomy" id="1475481"/>
    <lineage>
        <taxon>Bacteria</taxon>
        <taxon>Pseudomonadati</taxon>
        <taxon>Pseudomonadota</taxon>
        <taxon>Gammaproteobacteria</taxon>
        <taxon>Lysobacterales</taxon>
        <taxon>Rhodanobacteraceae</taxon>
        <taxon>Mizugakiibacter</taxon>
    </lineage>
</organism>
<keyword evidence="1" id="KW-1133">Transmembrane helix</keyword>